<evidence type="ECO:0000313" key="3">
    <source>
        <dbReference type="WBParaSite" id="HCON_00161100-00001"/>
    </source>
</evidence>
<organism evidence="2 3">
    <name type="scientific">Haemonchus contortus</name>
    <name type="common">Barber pole worm</name>
    <dbReference type="NCBI Taxonomy" id="6289"/>
    <lineage>
        <taxon>Eukaryota</taxon>
        <taxon>Metazoa</taxon>
        <taxon>Ecdysozoa</taxon>
        <taxon>Nematoda</taxon>
        <taxon>Chromadorea</taxon>
        <taxon>Rhabditida</taxon>
        <taxon>Rhabditina</taxon>
        <taxon>Rhabditomorpha</taxon>
        <taxon>Strongyloidea</taxon>
        <taxon>Trichostrongylidae</taxon>
        <taxon>Haemonchus</taxon>
    </lineage>
</organism>
<evidence type="ECO:0000256" key="1">
    <source>
        <dbReference type="SAM" id="MobiDB-lite"/>
    </source>
</evidence>
<dbReference type="OMA" id="EMKIKYW"/>
<feature type="region of interest" description="Disordered" evidence="1">
    <location>
        <begin position="151"/>
        <end position="177"/>
    </location>
</feature>
<reference evidence="3" key="1">
    <citation type="submission" date="2020-12" db="UniProtKB">
        <authorList>
            <consortium name="WormBaseParasite"/>
        </authorList>
    </citation>
    <scope>IDENTIFICATION</scope>
    <source>
        <strain evidence="3">MHco3</strain>
    </source>
</reference>
<name>A0A7I4YYB1_HAECO</name>
<dbReference type="AlphaFoldDB" id="A0A7I4YYB1"/>
<dbReference type="Proteomes" id="UP000025227">
    <property type="component" value="Unplaced"/>
</dbReference>
<sequence length="273" mass="31275">MGSASSGVDNSKRKKGVNWTVQENELVIELFLTNYDMYYFKFSDGSKRGSKALRDSLHERWAEQLTRLGFAERTSQQVAEKLKKSIILTRKFINNNNNNGESTSKPEELPAYLRPLEKKLREEYAKKAKGDNDPPNENTALRFCDLLKDVKEESESSPGAKDTSDTHSLDVDLDIEPSTSLYESPMSRLSRMANLPQSLDPPIAPVTPIKNNLLLPSVNDNSKKRATDEELEDMNAKRQRLLNAELELVERKRYLVEMKIKYWEEKTKRLSST</sequence>
<evidence type="ECO:0000313" key="2">
    <source>
        <dbReference type="Proteomes" id="UP000025227"/>
    </source>
</evidence>
<protein>
    <submittedName>
        <fullName evidence="3">Regulatory protein zeste</fullName>
    </submittedName>
</protein>
<dbReference type="OrthoDB" id="5791247at2759"/>
<accession>A0A7I4YYB1</accession>
<dbReference type="WBParaSite" id="HCON_00161100-00001">
    <property type="protein sequence ID" value="HCON_00161100-00001"/>
    <property type="gene ID" value="HCON_00161100"/>
</dbReference>
<proteinExistence type="predicted"/>
<keyword evidence="2" id="KW-1185">Reference proteome</keyword>